<keyword evidence="2" id="KW-0805">Transcription regulation</keyword>
<dbReference type="Pfam" id="PF20239">
    <property type="entry name" value="DUF6596"/>
    <property type="match status" value="1"/>
</dbReference>
<evidence type="ECO:0000256" key="1">
    <source>
        <dbReference type="ARBA" id="ARBA00010641"/>
    </source>
</evidence>
<sequence>MARADRPALTPVTANGSPAHDPQDRSSPGDDPQGPGTPGHRPPDAESARRAVDALWRIESARIVGALTRYTGDFDLAEDVAQEAVAQALVAWARDGRPANPVGWLLATARRRAIDHFRRRGALDDRYAALAGRLVEGEASSGAEPAADRSDDLPWDPDRIEDDVLALIFVSCHPVLSPEARAALTLRVVAGLSSAEIARAFLVPVPTVQARITRAKRTISAAGVPFELPPQAERRERLGGVLSVLYVIFTEGSTATAGDRLLRPDLAYEAIRLARTLASLLPDEPEVFGLLALFELTAARFPARTGPDGEAVLLEDQDRRLWDRSAVRRGLAAIGRATAAGRGLGPYGLQAAIAACHAEAPSVAETDWERIVLLYEALGRVAPSPVVELNRAVAVAMAAGPQEALVIVDELVAAGRLSGSHLLPSVRGELLARLGRTAEARAELELAARLCLNTRERAVLLRKAAALGR</sequence>
<dbReference type="Gene3D" id="1.10.10.10">
    <property type="entry name" value="Winged helix-like DNA-binding domain superfamily/Winged helix DNA-binding domain"/>
    <property type="match status" value="1"/>
</dbReference>
<evidence type="ECO:0000256" key="4">
    <source>
        <dbReference type="ARBA" id="ARBA00023163"/>
    </source>
</evidence>
<evidence type="ECO:0000256" key="5">
    <source>
        <dbReference type="SAM" id="MobiDB-lite"/>
    </source>
</evidence>
<accession>A0ABW1EWP2</accession>
<dbReference type="Gene3D" id="1.10.1740.10">
    <property type="match status" value="1"/>
</dbReference>
<protein>
    <submittedName>
        <fullName evidence="9">RNA polymerase sigma factor</fullName>
    </submittedName>
</protein>
<proteinExistence type="inferred from homology"/>
<dbReference type="InterPro" id="IPR013325">
    <property type="entry name" value="RNA_pol_sigma_r2"/>
</dbReference>
<keyword evidence="10" id="KW-1185">Reference proteome</keyword>
<dbReference type="InterPro" id="IPR013324">
    <property type="entry name" value="RNA_pol_sigma_r3/r4-like"/>
</dbReference>
<evidence type="ECO:0000259" key="8">
    <source>
        <dbReference type="Pfam" id="PF20239"/>
    </source>
</evidence>
<dbReference type="Pfam" id="PF08281">
    <property type="entry name" value="Sigma70_r4_2"/>
    <property type="match status" value="1"/>
</dbReference>
<evidence type="ECO:0000256" key="2">
    <source>
        <dbReference type="ARBA" id="ARBA00023015"/>
    </source>
</evidence>
<dbReference type="InterPro" id="IPR007627">
    <property type="entry name" value="RNA_pol_sigma70_r2"/>
</dbReference>
<reference evidence="10" key="1">
    <citation type="journal article" date="2019" name="Int. J. Syst. Evol. Microbiol.">
        <title>The Global Catalogue of Microorganisms (GCM) 10K type strain sequencing project: providing services to taxonomists for standard genome sequencing and annotation.</title>
        <authorList>
            <consortium name="The Broad Institute Genomics Platform"/>
            <consortium name="The Broad Institute Genome Sequencing Center for Infectious Disease"/>
            <person name="Wu L."/>
            <person name="Ma J."/>
        </authorList>
    </citation>
    <scope>NUCLEOTIDE SEQUENCE [LARGE SCALE GENOMIC DNA]</scope>
    <source>
        <strain evidence="10">CGMCC 4.1469</strain>
    </source>
</reference>
<feature type="domain" description="RNA polymerase sigma-70 region 2" evidence="6">
    <location>
        <begin position="61"/>
        <end position="121"/>
    </location>
</feature>
<dbReference type="Pfam" id="PF04542">
    <property type="entry name" value="Sigma70_r2"/>
    <property type="match status" value="1"/>
</dbReference>
<evidence type="ECO:0000313" key="10">
    <source>
        <dbReference type="Proteomes" id="UP001596067"/>
    </source>
</evidence>
<comment type="similarity">
    <text evidence="1">Belongs to the sigma-70 factor family. ECF subfamily.</text>
</comment>
<dbReference type="Proteomes" id="UP001596067">
    <property type="component" value="Unassembled WGS sequence"/>
</dbReference>
<dbReference type="InterPro" id="IPR014284">
    <property type="entry name" value="RNA_pol_sigma-70_dom"/>
</dbReference>
<evidence type="ECO:0000313" key="9">
    <source>
        <dbReference type="EMBL" id="MFC5885486.1"/>
    </source>
</evidence>
<feature type="domain" description="RNA polymerase sigma factor 70 region 4 type 2" evidence="7">
    <location>
        <begin position="170"/>
        <end position="218"/>
    </location>
</feature>
<organism evidence="9 10">
    <name type="scientific">Kitasatospora aburaviensis</name>
    <dbReference type="NCBI Taxonomy" id="67265"/>
    <lineage>
        <taxon>Bacteria</taxon>
        <taxon>Bacillati</taxon>
        <taxon>Actinomycetota</taxon>
        <taxon>Actinomycetes</taxon>
        <taxon>Kitasatosporales</taxon>
        <taxon>Streptomycetaceae</taxon>
        <taxon>Kitasatospora</taxon>
    </lineage>
</organism>
<evidence type="ECO:0000259" key="6">
    <source>
        <dbReference type="Pfam" id="PF04542"/>
    </source>
</evidence>
<dbReference type="EMBL" id="JBHSOD010000010">
    <property type="protein sequence ID" value="MFC5885486.1"/>
    <property type="molecule type" value="Genomic_DNA"/>
</dbReference>
<dbReference type="NCBIfam" id="TIGR02937">
    <property type="entry name" value="sigma70-ECF"/>
    <property type="match status" value="1"/>
</dbReference>
<keyword evidence="4" id="KW-0804">Transcription</keyword>
<name>A0ABW1EWP2_9ACTN</name>
<dbReference type="RefSeq" id="WP_313761650.1">
    <property type="nucleotide sequence ID" value="NZ_BAAAVH010000049.1"/>
</dbReference>
<comment type="caution">
    <text evidence="9">The sequence shown here is derived from an EMBL/GenBank/DDBJ whole genome shotgun (WGS) entry which is preliminary data.</text>
</comment>
<dbReference type="SUPFAM" id="SSF88659">
    <property type="entry name" value="Sigma3 and sigma4 domains of RNA polymerase sigma factors"/>
    <property type="match status" value="1"/>
</dbReference>
<keyword evidence="3" id="KW-0731">Sigma factor</keyword>
<dbReference type="PANTHER" id="PTHR47756">
    <property type="entry name" value="BLL6612 PROTEIN-RELATED"/>
    <property type="match status" value="1"/>
</dbReference>
<dbReference type="InterPro" id="IPR013249">
    <property type="entry name" value="RNA_pol_sigma70_r4_t2"/>
</dbReference>
<dbReference type="PANTHER" id="PTHR47756:SF2">
    <property type="entry name" value="BLL6612 PROTEIN"/>
    <property type="match status" value="1"/>
</dbReference>
<dbReference type="SUPFAM" id="SSF88946">
    <property type="entry name" value="Sigma2 domain of RNA polymerase sigma factors"/>
    <property type="match status" value="1"/>
</dbReference>
<gene>
    <name evidence="9" type="ORF">ACFP0N_10935</name>
</gene>
<dbReference type="InterPro" id="IPR036388">
    <property type="entry name" value="WH-like_DNA-bd_sf"/>
</dbReference>
<evidence type="ECO:0000256" key="3">
    <source>
        <dbReference type="ARBA" id="ARBA00023082"/>
    </source>
</evidence>
<evidence type="ECO:0000259" key="7">
    <source>
        <dbReference type="Pfam" id="PF08281"/>
    </source>
</evidence>
<feature type="domain" description="DUF6596" evidence="8">
    <location>
        <begin position="237"/>
        <end position="337"/>
    </location>
</feature>
<feature type="region of interest" description="Disordered" evidence="5">
    <location>
        <begin position="1"/>
        <end position="49"/>
    </location>
</feature>
<dbReference type="InterPro" id="IPR046531">
    <property type="entry name" value="DUF6596"/>
</dbReference>